<name>A0ABT2MUA8_9CYAN</name>
<keyword evidence="3" id="KW-1185">Reference proteome</keyword>
<comment type="caution">
    <text evidence="2">The sequence shown here is derived from an EMBL/GenBank/DDBJ whole genome shotgun (WGS) entry which is preliminary data.</text>
</comment>
<organism evidence="2 3">
    <name type="scientific">Laspinema palackyanum D2a</name>
    <dbReference type="NCBI Taxonomy" id="2953684"/>
    <lineage>
        <taxon>Bacteria</taxon>
        <taxon>Bacillati</taxon>
        <taxon>Cyanobacteriota</taxon>
        <taxon>Cyanophyceae</taxon>
        <taxon>Oscillatoriophycideae</taxon>
        <taxon>Oscillatoriales</taxon>
        <taxon>Laspinemataceae</taxon>
        <taxon>Laspinema</taxon>
        <taxon>Laspinema palackyanum</taxon>
    </lineage>
</organism>
<feature type="region of interest" description="Disordered" evidence="1">
    <location>
        <begin position="29"/>
        <end position="54"/>
    </location>
</feature>
<proteinExistence type="predicted"/>
<dbReference type="RefSeq" id="WP_368007851.1">
    <property type="nucleotide sequence ID" value="NZ_JAMXFF010000030.1"/>
</dbReference>
<sequence length="54" mass="6156">MIVQWQVATYADRPKDANPSIREMARLKSLGVSGMNGPKFQAKARENRNPPWRS</sequence>
<dbReference type="EMBL" id="JAMXFF010000030">
    <property type="protein sequence ID" value="MCT7968320.1"/>
    <property type="molecule type" value="Genomic_DNA"/>
</dbReference>
<gene>
    <name evidence="2" type="ORF">NG799_18575</name>
</gene>
<evidence type="ECO:0000256" key="1">
    <source>
        <dbReference type="SAM" id="MobiDB-lite"/>
    </source>
</evidence>
<evidence type="ECO:0000313" key="3">
    <source>
        <dbReference type="Proteomes" id="UP001525890"/>
    </source>
</evidence>
<reference evidence="2 3" key="1">
    <citation type="journal article" date="2022" name="Front. Microbiol.">
        <title>High genomic differentiation and limited gene flow indicate recent cryptic speciation within the genus Laspinema (cyanobacteria).</title>
        <authorList>
            <person name="Stanojkovic A."/>
            <person name="Skoupy S."/>
            <person name="Skaloud P."/>
            <person name="Dvorak P."/>
        </authorList>
    </citation>
    <scope>NUCLEOTIDE SEQUENCE [LARGE SCALE GENOMIC DNA]</scope>
    <source>
        <strain evidence="2 3">D2a</strain>
    </source>
</reference>
<evidence type="ECO:0000313" key="2">
    <source>
        <dbReference type="EMBL" id="MCT7968320.1"/>
    </source>
</evidence>
<accession>A0ABT2MUA8</accession>
<protein>
    <submittedName>
        <fullName evidence="2">Uncharacterized protein</fullName>
    </submittedName>
</protein>
<dbReference type="Proteomes" id="UP001525890">
    <property type="component" value="Unassembled WGS sequence"/>
</dbReference>